<dbReference type="Gene3D" id="3.40.50.300">
    <property type="entry name" value="P-loop containing nucleotide triphosphate hydrolases"/>
    <property type="match status" value="2"/>
</dbReference>
<keyword evidence="8" id="KW-0472">Membrane</keyword>
<protein>
    <submittedName>
        <fullName evidence="10">Ribose import ATP-binding protein RbsA</fullName>
        <ecNumber evidence="10">3.6.3.17</ecNumber>
    </submittedName>
</protein>
<dbReference type="Proteomes" id="UP000318741">
    <property type="component" value="Chromosome"/>
</dbReference>
<evidence type="ECO:0000313" key="11">
    <source>
        <dbReference type="Proteomes" id="UP000318741"/>
    </source>
</evidence>
<keyword evidence="1" id="KW-0813">Transport</keyword>
<dbReference type="PROSITE" id="PS50893">
    <property type="entry name" value="ABC_TRANSPORTER_2"/>
    <property type="match status" value="2"/>
</dbReference>
<dbReference type="PANTHER" id="PTHR43790:SF3">
    <property type="entry name" value="D-ALLOSE IMPORT ATP-BINDING PROTEIN ALSA-RELATED"/>
    <property type="match status" value="1"/>
</dbReference>
<dbReference type="Pfam" id="PF00005">
    <property type="entry name" value="ABC_tran"/>
    <property type="match status" value="2"/>
</dbReference>
<dbReference type="EC" id="3.6.3.17" evidence="10"/>
<accession>A0A517P8P6</accession>
<keyword evidence="4" id="KW-0677">Repeat</keyword>
<proteinExistence type="predicted"/>
<dbReference type="InterPro" id="IPR027417">
    <property type="entry name" value="P-loop_NTPase"/>
</dbReference>
<dbReference type="PANTHER" id="PTHR43790">
    <property type="entry name" value="CARBOHYDRATE TRANSPORT ATP-BINDING PROTEIN MG119-RELATED"/>
    <property type="match status" value="1"/>
</dbReference>
<dbReference type="SMART" id="SM00382">
    <property type="entry name" value="AAA"/>
    <property type="match status" value="2"/>
</dbReference>
<sequence>MTADAADAPPLLAARGLTKRYGTVTVLDGVSVDVRGGEVHALLGANGAGKSTLCKILSGLTPASAGSATLGGAAYAPASKREAEAAGVEIVQQELNLIGTLSVAENLLFARLPNRLGALRVGRLHAEARGILDRFGLPGVDPRAPVSSLGVGRQQMVEIAAALARDCRVLILDEPTAALSDTEAGQLFGHLRDLRDRGVAVVYISHRLDEVKELADRVTVLRDGRHVVTRDTAGLSTDDMVALMSGEERDGGPSAFRSHRREGDGAKDVALRVRGLCRGPVRDVSLEVRRGERLGVTGLVGAGRTELLRAIFGADRATAGAVEVGGVPRGRFRHPRAAVAAGLAMVTEDRKSDGLLLAQPVSVNVTLCSLWAKFCQFGLLRGAAERRATAGLIADLDVRCHGPDQLAGQLSGGNQQKVAVGKWLVRGADVLLFDEPTRGIDVAARRRIYRLLDALAADGKACVIVSSDLEELFETCDAIAVLCDGRLTGTFRRGEWTREKILQASFDSGPDGRRSCSAASHAAASHAAASHAAASHAAASHAAPAAATSDAAPADRRV</sequence>
<feature type="domain" description="ABC transporter" evidence="9">
    <location>
        <begin position="12"/>
        <end position="248"/>
    </location>
</feature>
<evidence type="ECO:0000256" key="2">
    <source>
        <dbReference type="ARBA" id="ARBA00022475"/>
    </source>
</evidence>
<evidence type="ECO:0000313" key="10">
    <source>
        <dbReference type="EMBL" id="QDT15744.1"/>
    </source>
</evidence>
<dbReference type="InterPro" id="IPR003593">
    <property type="entry name" value="AAA+_ATPase"/>
</dbReference>
<keyword evidence="10" id="KW-0378">Hydrolase</keyword>
<evidence type="ECO:0000256" key="3">
    <source>
        <dbReference type="ARBA" id="ARBA00022597"/>
    </source>
</evidence>
<evidence type="ECO:0000256" key="4">
    <source>
        <dbReference type="ARBA" id="ARBA00022737"/>
    </source>
</evidence>
<evidence type="ECO:0000256" key="7">
    <source>
        <dbReference type="ARBA" id="ARBA00022967"/>
    </source>
</evidence>
<dbReference type="AlphaFoldDB" id="A0A517P8P6"/>
<keyword evidence="5" id="KW-0547">Nucleotide-binding</keyword>
<evidence type="ECO:0000259" key="9">
    <source>
        <dbReference type="PROSITE" id="PS50893"/>
    </source>
</evidence>
<gene>
    <name evidence="10" type="primary">rbsA_2</name>
    <name evidence="10" type="ORF">CA12_18360</name>
</gene>
<evidence type="ECO:0000256" key="6">
    <source>
        <dbReference type="ARBA" id="ARBA00022840"/>
    </source>
</evidence>
<dbReference type="KEGG" id="acaf:CA12_18360"/>
<dbReference type="GO" id="GO:0005524">
    <property type="term" value="F:ATP binding"/>
    <property type="evidence" value="ECO:0007669"/>
    <property type="project" value="UniProtKB-KW"/>
</dbReference>
<keyword evidence="3" id="KW-0762">Sugar transport</keyword>
<name>A0A517P8P6_9PLAN</name>
<reference evidence="10 11" key="1">
    <citation type="submission" date="2019-02" db="EMBL/GenBank/DDBJ databases">
        <title>Deep-cultivation of Planctomycetes and their phenomic and genomic characterization uncovers novel biology.</title>
        <authorList>
            <person name="Wiegand S."/>
            <person name="Jogler M."/>
            <person name="Boedeker C."/>
            <person name="Pinto D."/>
            <person name="Vollmers J."/>
            <person name="Rivas-Marin E."/>
            <person name="Kohn T."/>
            <person name="Peeters S.H."/>
            <person name="Heuer A."/>
            <person name="Rast P."/>
            <person name="Oberbeckmann S."/>
            <person name="Bunk B."/>
            <person name="Jeske O."/>
            <person name="Meyerdierks A."/>
            <person name="Storesund J.E."/>
            <person name="Kallscheuer N."/>
            <person name="Luecker S."/>
            <person name="Lage O.M."/>
            <person name="Pohl T."/>
            <person name="Merkel B.J."/>
            <person name="Hornburger P."/>
            <person name="Mueller R.-W."/>
            <person name="Bruemmer F."/>
            <person name="Labrenz M."/>
            <person name="Spormann A.M."/>
            <person name="Op den Camp H."/>
            <person name="Overmann J."/>
            <person name="Amann R."/>
            <person name="Jetten M.S.M."/>
            <person name="Mascher T."/>
            <person name="Medema M.H."/>
            <person name="Devos D.P."/>
            <person name="Kaster A.-K."/>
            <person name="Ovreas L."/>
            <person name="Rohde M."/>
            <person name="Galperin M.Y."/>
            <person name="Jogler C."/>
        </authorList>
    </citation>
    <scope>NUCLEOTIDE SEQUENCE [LARGE SCALE GENOMIC DNA]</scope>
    <source>
        <strain evidence="10 11">CA12</strain>
    </source>
</reference>
<keyword evidence="2" id="KW-1003">Cell membrane</keyword>
<evidence type="ECO:0000256" key="5">
    <source>
        <dbReference type="ARBA" id="ARBA00022741"/>
    </source>
</evidence>
<feature type="domain" description="ABC transporter" evidence="9">
    <location>
        <begin position="266"/>
        <end position="509"/>
    </location>
</feature>
<keyword evidence="7" id="KW-1278">Translocase</keyword>
<dbReference type="SUPFAM" id="SSF52540">
    <property type="entry name" value="P-loop containing nucleoside triphosphate hydrolases"/>
    <property type="match status" value="2"/>
</dbReference>
<evidence type="ECO:0000256" key="8">
    <source>
        <dbReference type="ARBA" id="ARBA00023136"/>
    </source>
</evidence>
<dbReference type="RefSeq" id="WP_165700647.1">
    <property type="nucleotide sequence ID" value="NZ_CP036265.1"/>
</dbReference>
<evidence type="ECO:0000256" key="1">
    <source>
        <dbReference type="ARBA" id="ARBA00022448"/>
    </source>
</evidence>
<dbReference type="EMBL" id="CP036265">
    <property type="protein sequence ID" value="QDT15744.1"/>
    <property type="molecule type" value="Genomic_DNA"/>
</dbReference>
<dbReference type="InterPro" id="IPR003439">
    <property type="entry name" value="ABC_transporter-like_ATP-bd"/>
</dbReference>
<dbReference type="InterPro" id="IPR050107">
    <property type="entry name" value="ABC_carbohydrate_import_ATPase"/>
</dbReference>
<keyword evidence="6 10" id="KW-0067">ATP-binding</keyword>
<dbReference type="GO" id="GO:0016887">
    <property type="term" value="F:ATP hydrolysis activity"/>
    <property type="evidence" value="ECO:0007669"/>
    <property type="project" value="InterPro"/>
</dbReference>
<dbReference type="CDD" id="cd03215">
    <property type="entry name" value="ABC_Carb_Monos_II"/>
    <property type="match status" value="1"/>
</dbReference>
<organism evidence="10 11">
    <name type="scientific">Alienimonas californiensis</name>
    <dbReference type="NCBI Taxonomy" id="2527989"/>
    <lineage>
        <taxon>Bacteria</taxon>
        <taxon>Pseudomonadati</taxon>
        <taxon>Planctomycetota</taxon>
        <taxon>Planctomycetia</taxon>
        <taxon>Planctomycetales</taxon>
        <taxon>Planctomycetaceae</taxon>
        <taxon>Alienimonas</taxon>
    </lineage>
</organism>
<dbReference type="CDD" id="cd03216">
    <property type="entry name" value="ABC_Carb_Monos_I"/>
    <property type="match status" value="1"/>
</dbReference>
<keyword evidence="11" id="KW-1185">Reference proteome</keyword>
<dbReference type="PROSITE" id="PS00211">
    <property type="entry name" value="ABC_TRANSPORTER_1"/>
    <property type="match status" value="1"/>
</dbReference>
<dbReference type="InterPro" id="IPR017871">
    <property type="entry name" value="ABC_transporter-like_CS"/>
</dbReference>